<dbReference type="PANTHER" id="PTHR43194">
    <property type="entry name" value="HYDROLASE ALPHA/BETA FOLD FAMILY"/>
    <property type="match status" value="1"/>
</dbReference>
<evidence type="ECO:0000313" key="2">
    <source>
        <dbReference type="EMBL" id="KDE98342.1"/>
    </source>
</evidence>
<dbReference type="AlphaFoldDB" id="A0A064CHV4"/>
<protein>
    <submittedName>
        <fullName evidence="2">Alpha/beta hydrolase</fullName>
    </submittedName>
</protein>
<feature type="domain" description="AB hydrolase-1" evidence="1">
    <location>
        <begin position="40"/>
        <end position="285"/>
    </location>
</feature>
<evidence type="ECO:0000313" key="3">
    <source>
        <dbReference type="Proteomes" id="UP000022835"/>
    </source>
</evidence>
<keyword evidence="2" id="KW-0378">Hydrolase</keyword>
<sequence length="305" mass="32910">MMSPGLGRRRRVRPVLQRVPTTDGVSLAVDLYPCAKPRAAVLLLHGGGQSRHAWDATAQRLHARGYLAAAYDARGHGDSDWDPDGRYDLDRLGGDLLAVRSHAAGGHPVVAIGASLGGLTILGTHLLASPDLWDAVVLVDITPRMEMQGARRVVAFMAAHPDGFADLESAAEVIAAYNPHRSKPSSLDGLRKVLQQRADDRWVWRWDPAFVASNFGFLQGNPDEGAAEFDRMSMVLIDGARQVSAPTLLVRGLLSDVVSEETVNDFVDLVPHARTVDVTDAGHMIAGDDNDAFSEAVIDFLDEVV</sequence>
<evidence type="ECO:0000259" key="1">
    <source>
        <dbReference type="Pfam" id="PF00561"/>
    </source>
</evidence>
<dbReference type="Pfam" id="PF00561">
    <property type="entry name" value="Abhydrolase_1"/>
    <property type="match status" value="1"/>
</dbReference>
<proteinExistence type="predicted"/>
<dbReference type="STRING" id="1440774.Y900_005155"/>
<dbReference type="SUPFAM" id="SSF53474">
    <property type="entry name" value="alpha/beta-Hydrolases"/>
    <property type="match status" value="1"/>
</dbReference>
<accession>A0A064CHV4</accession>
<keyword evidence="3" id="KW-1185">Reference proteome</keyword>
<dbReference type="InterPro" id="IPR029058">
    <property type="entry name" value="AB_hydrolase_fold"/>
</dbReference>
<dbReference type="InterPro" id="IPR000073">
    <property type="entry name" value="AB_hydrolase_1"/>
</dbReference>
<dbReference type="InterPro" id="IPR050228">
    <property type="entry name" value="Carboxylesterase_BioH"/>
</dbReference>
<dbReference type="Gene3D" id="3.40.50.1820">
    <property type="entry name" value="alpha/beta hydrolase"/>
    <property type="match status" value="1"/>
</dbReference>
<reference evidence="2" key="1">
    <citation type="submission" date="2014-05" db="EMBL/GenBank/DDBJ databases">
        <title>Genome sequence of Mycobacterium aromaticivorans strain JS19b1T (= DSM 45407T).</title>
        <authorList>
            <person name="Kwak Y."/>
            <person name="Park G.-S."/>
            <person name="Li Q.X."/>
            <person name="Lee S.-E."/>
            <person name="Shin J.-H."/>
        </authorList>
    </citation>
    <scope>NUCLEOTIDE SEQUENCE [LARGE SCALE GENOMIC DNA]</scope>
    <source>
        <strain evidence="2">JS19b1</strain>
    </source>
</reference>
<comment type="caution">
    <text evidence="2">The sequence shown here is derived from an EMBL/GenBank/DDBJ whole genome shotgun (WGS) entry which is preliminary data.</text>
</comment>
<dbReference type="Proteomes" id="UP000022835">
    <property type="component" value="Unassembled WGS sequence"/>
</dbReference>
<dbReference type="GO" id="GO:0016787">
    <property type="term" value="F:hydrolase activity"/>
    <property type="evidence" value="ECO:0007669"/>
    <property type="project" value="UniProtKB-KW"/>
</dbReference>
<gene>
    <name evidence="2" type="ORF">Y900_005155</name>
</gene>
<dbReference type="EMBL" id="JALN02000001">
    <property type="protein sequence ID" value="KDE98342.1"/>
    <property type="molecule type" value="Genomic_DNA"/>
</dbReference>
<dbReference type="PANTHER" id="PTHR43194:SF2">
    <property type="entry name" value="PEROXISOMAL MEMBRANE PROTEIN LPX1"/>
    <property type="match status" value="1"/>
</dbReference>
<dbReference type="eggNOG" id="COG2267">
    <property type="taxonomic scope" value="Bacteria"/>
</dbReference>
<name>A0A064CHV4_9MYCO</name>
<organism evidence="2 3">
    <name type="scientific">Mycolicibacterium aromaticivorans JS19b1 = JCM 16368</name>
    <dbReference type="NCBI Taxonomy" id="1440774"/>
    <lineage>
        <taxon>Bacteria</taxon>
        <taxon>Bacillati</taxon>
        <taxon>Actinomycetota</taxon>
        <taxon>Actinomycetes</taxon>
        <taxon>Mycobacteriales</taxon>
        <taxon>Mycobacteriaceae</taxon>
        <taxon>Mycolicibacterium</taxon>
    </lineage>
</organism>